<organism evidence="2">
    <name type="scientific">marine sediment metagenome</name>
    <dbReference type="NCBI Taxonomy" id="412755"/>
    <lineage>
        <taxon>unclassified sequences</taxon>
        <taxon>metagenomes</taxon>
        <taxon>ecological metagenomes</taxon>
    </lineage>
</organism>
<dbReference type="InterPro" id="IPR011008">
    <property type="entry name" value="Dimeric_a/b-barrel"/>
</dbReference>
<dbReference type="Gene3D" id="3.30.70.1060">
    <property type="entry name" value="Dimeric alpha+beta barrel"/>
    <property type="match status" value="1"/>
</dbReference>
<reference evidence="2" key="1">
    <citation type="journal article" date="2014" name="Front. Microbiol.">
        <title>High frequency of phylogenetically diverse reductive dehalogenase-homologous genes in deep subseafloor sedimentary metagenomes.</title>
        <authorList>
            <person name="Kawai M."/>
            <person name="Futagami T."/>
            <person name="Toyoda A."/>
            <person name="Takaki Y."/>
            <person name="Nishi S."/>
            <person name="Hori S."/>
            <person name="Arai W."/>
            <person name="Tsubouchi T."/>
            <person name="Morono Y."/>
            <person name="Uchiyama I."/>
            <person name="Ito T."/>
            <person name="Fujiyama A."/>
            <person name="Inagaki F."/>
            <person name="Takami H."/>
        </authorList>
    </citation>
    <scope>NUCLEOTIDE SEQUENCE</scope>
    <source>
        <strain evidence="2">Expedition CK06-06</strain>
    </source>
</reference>
<protein>
    <recommendedName>
        <fullName evidence="1">YCII-related domain-containing protein</fullName>
    </recommendedName>
</protein>
<comment type="caution">
    <text evidence="2">The sequence shown here is derived from an EMBL/GenBank/DDBJ whole genome shotgun (WGS) entry which is preliminary data.</text>
</comment>
<dbReference type="EMBL" id="BART01015977">
    <property type="protein sequence ID" value="GAG76277.1"/>
    <property type="molecule type" value="Genomic_DNA"/>
</dbReference>
<name>X1B4N4_9ZZZZ</name>
<feature type="domain" description="YCII-related" evidence="1">
    <location>
        <begin position="11"/>
        <end position="51"/>
    </location>
</feature>
<dbReference type="SUPFAM" id="SSF54909">
    <property type="entry name" value="Dimeric alpha+beta barrel"/>
    <property type="match status" value="1"/>
</dbReference>
<dbReference type="InterPro" id="IPR005545">
    <property type="entry name" value="YCII"/>
</dbReference>
<dbReference type="Pfam" id="PF03795">
    <property type="entry name" value="YCII"/>
    <property type="match status" value="1"/>
</dbReference>
<evidence type="ECO:0000313" key="2">
    <source>
        <dbReference type="EMBL" id="GAG76277.1"/>
    </source>
</evidence>
<evidence type="ECO:0000259" key="1">
    <source>
        <dbReference type="Pfam" id="PF03795"/>
    </source>
</evidence>
<gene>
    <name evidence="2" type="ORF">S01H4_30875</name>
</gene>
<dbReference type="AlphaFoldDB" id="X1B4N4"/>
<proteinExistence type="predicted"/>
<accession>X1B4N4</accession>
<sequence length="54" mass="5943">GTQGRVMTRNVETYPRLGGFYVVTATDEDSAIRIARKSPHLKYGGAIEVQAVDF</sequence>
<feature type="non-terminal residue" evidence="2">
    <location>
        <position position="1"/>
    </location>
</feature>